<sequence>MSDLTDRQLVELRQVAQLLGGNVAANPQAAMSHLLLAQGQHLSGVIAALA</sequence>
<keyword evidence="2" id="KW-1185">Reference proteome</keyword>
<evidence type="ECO:0000313" key="1">
    <source>
        <dbReference type="EMBL" id="MFD2673785.1"/>
    </source>
</evidence>
<dbReference type="Proteomes" id="UP001597453">
    <property type="component" value="Unassembled WGS sequence"/>
</dbReference>
<organism evidence="1 2">
    <name type="scientific">Gulosibacter bifidus</name>
    <dbReference type="NCBI Taxonomy" id="272239"/>
    <lineage>
        <taxon>Bacteria</taxon>
        <taxon>Bacillati</taxon>
        <taxon>Actinomycetota</taxon>
        <taxon>Actinomycetes</taxon>
        <taxon>Micrococcales</taxon>
        <taxon>Microbacteriaceae</taxon>
        <taxon>Gulosibacter</taxon>
    </lineage>
</organism>
<reference evidence="2" key="1">
    <citation type="journal article" date="2019" name="Int. J. Syst. Evol. Microbiol.">
        <title>The Global Catalogue of Microorganisms (GCM) 10K type strain sequencing project: providing services to taxonomists for standard genome sequencing and annotation.</title>
        <authorList>
            <consortium name="The Broad Institute Genomics Platform"/>
            <consortium name="The Broad Institute Genome Sequencing Center for Infectious Disease"/>
            <person name="Wu L."/>
            <person name="Ma J."/>
        </authorList>
    </citation>
    <scope>NUCLEOTIDE SEQUENCE [LARGE SCALE GENOMIC DNA]</scope>
    <source>
        <strain evidence="2">TISTR 1511</strain>
    </source>
</reference>
<dbReference type="RefSeq" id="WP_159421341.1">
    <property type="nucleotide sequence ID" value="NZ_JBHUNF010000001.1"/>
</dbReference>
<name>A0ABW5RGP5_9MICO</name>
<dbReference type="EMBL" id="JBHUNF010000001">
    <property type="protein sequence ID" value="MFD2673785.1"/>
    <property type="molecule type" value="Genomic_DNA"/>
</dbReference>
<protein>
    <submittedName>
        <fullName evidence="1">Uncharacterized protein</fullName>
    </submittedName>
</protein>
<proteinExistence type="predicted"/>
<accession>A0ABW5RGP5</accession>
<comment type="caution">
    <text evidence="1">The sequence shown here is derived from an EMBL/GenBank/DDBJ whole genome shotgun (WGS) entry which is preliminary data.</text>
</comment>
<evidence type="ECO:0000313" key="2">
    <source>
        <dbReference type="Proteomes" id="UP001597453"/>
    </source>
</evidence>
<gene>
    <name evidence="1" type="ORF">ACFSUQ_00470</name>
</gene>